<keyword evidence="1 7" id="KW-0004">4Fe-4S</keyword>
<dbReference type="InterPro" id="IPR011005">
    <property type="entry name" value="Dihydropteroate_synth-like_sf"/>
</dbReference>
<reference evidence="10" key="1">
    <citation type="submission" date="2024-07" db="EMBL/GenBank/DDBJ databases">
        <authorList>
            <person name="Yu S.T."/>
        </authorList>
    </citation>
    <scope>NUCLEOTIDE SEQUENCE</scope>
    <source>
        <strain evidence="10">R21</strain>
    </source>
</reference>
<comment type="function">
    <text evidence="7">Converts 2C-methyl-D-erythritol 2,4-cyclodiphosphate (ME-2,4cPP) into 1-hydroxy-2-methyl-2-(E)-butenyl 4-diphosphate.</text>
</comment>
<name>A0AB39P546_9ACTN</name>
<feature type="binding site" evidence="7">
    <location>
        <position position="280"/>
    </location>
    <ligand>
        <name>[4Fe-4S] cluster</name>
        <dbReference type="ChEBI" id="CHEBI:49883"/>
    </ligand>
</feature>
<accession>A0AB39P546</accession>
<dbReference type="InterPro" id="IPR016425">
    <property type="entry name" value="IspG_bac"/>
</dbReference>
<comment type="pathway">
    <text evidence="7">Isoprenoid biosynthesis; isopentenyl diphosphate biosynthesis via DXP pathway; isopentenyl diphosphate from 1-deoxy-D-xylulose 5-phosphate: step 5/6.</text>
</comment>
<keyword evidence="3 7" id="KW-0560">Oxidoreductase</keyword>
<dbReference type="EC" id="1.17.7.3" evidence="7"/>
<dbReference type="Pfam" id="PF26540">
    <property type="entry name" value="GcpE_C"/>
    <property type="match status" value="1"/>
</dbReference>
<evidence type="ECO:0000259" key="8">
    <source>
        <dbReference type="Pfam" id="PF04551"/>
    </source>
</evidence>
<dbReference type="SUPFAM" id="SSF51717">
    <property type="entry name" value="Dihydropteroate synthetase-like"/>
    <property type="match status" value="1"/>
</dbReference>
<dbReference type="EMBL" id="CP163435">
    <property type="protein sequence ID" value="XDQ25617.1"/>
    <property type="molecule type" value="Genomic_DNA"/>
</dbReference>
<sequence>MTAISLGMPSVPTKLAERRKSRQIQVGTVAVGGDAPVSVQSMTTTRTSDIGATLQQIAELTASGCQIVRVACPTQDDADALATIARKSQIPVIADIHFQPKYVFAAIDAGCAAVRVNPGNIKQFDDQVKEIARAAKDTGTPIRIGVNAGSLDKRLLQKYGKATPEALVESALWECSLFEEHDFRDIKISVKHNDPVVMVNAYRQLAAQCDYPLHLGVTEAGPAFQGTIKSAVAFGALLSEGIGDTIRVSLSAPPVEEVKVGLQILESLNLKQRGLEIVSCPSCGRAQVDVYKLAEEVTAGLEGMEVPLRVAVMGCVVNGPGEAREADLGVASGNGKGQIFVKGEVIKTVPESKIVETLIEEAMKLAEKMEAEGITSGEPSVSVAG</sequence>
<dbReference type="GO" id="GO:0005506">
    <property type="term" value="F:iron ion binding"/>
    <property type="evidence" value="ECO:0007669"/>
    <property type="project" value="InterPro"/>
</dbReference>
<dbReference type="PANTHER" id="PTHR30454">
    <property type="entry name" value="4-HYDROXY-3-METHYLBUT-2-EN-1-YL DIPHOSPHATE SYNTHASE"/>
    <property type="match status" value="1"/>
</dbReference>
<dbReference type="Gene3D" id="3.30.413.10">
    <property type="entry name" value="Sulfite Reductase Hemoprotein, domain 1"/>
    <property type="match status" value="1"/>
</dbReference>
<dbReference type="FunFam" id="3.20.20.20:FF:000003">
    <property type="entry name" value="4-hydroxy-3-methylbut-2-en-1-yl diphosphate synthase (flavodoxin)"/>
    <property type="match status" value="1"/>
</dbReference>
<dbReference type="GO" id="GO:0016114">
    <property type="term" value="P:terpenoid biosynthetic process"/>
    <property type="evidence" value="ECO:0007669"/>
    <property type="project" value="InterPro"/>
</dbReference>
<dbReference type="PANTHER" id="PTHR30454:SF0">
    <property type="entry name" value="4-HYDROXY-3-METHYLBUT-2-EN-1-YL DIPHOSPHATE SYNTHASE (FERREDOXIN), CHLOROPLASTIC"/>
    <property type="match status" value="1"/>
</dbReference>
<evidence type="ECO:0000313" key="10">
    <source>
        <dbReference type="EMBL" id="XDQ25617.1"/>
    </source>
</evidence>
<dbReference type="RefSeq" id="WP_369232930.1">
    <property type="nucleotide sequence ID" value="NZ_CP163435.1"/>
</dbReference>
<evidence type="ECO:0000256" key="6">
    <source>
        <dbReference type="ARBA" id="ARBA00023229"/>
    </source>
</evidence>
<dbReference type="PIRSF" id="PIRSF004640">
    <property type="entry name" value="IspG"/>
    <property type="match status" value="1"/>
</dbReference>
<dbReference type="GO" id="GO:0141197">
    <property type="term" value="F:4-hydroxy-3-methylbut-2-enyl-diphosphate synthase activity (flavodoxin)"/>
    <property type="evidence" value="ECO:0007669"/>
    <property type="project" value="UniProtKB-EC"/>
</dbReference>
<protein>
    <recommendedName>
        <fullName evidence="7">4-hydroxy-3-methylbut-2-en-1-yl diphosphate synthase (flavodoxin)</fullName>
        <ecNumber evidence="7">1.17.7.3</ecNumber>
    </recommendedName>
    <alternativeName>
        <fullName evidence="7">1-hydroxy-2-methyl-2-(E)-butenyl 4-diphosphate synthase</fullName>
    </alternativeName>
</protein>
<dbReference type="NCBIfam" id="TIGR00612">
    <property type="entry name" value="ispG_gcpE"/>
    <property type="match status" value="1"/>
</dbReference>
<dbReference type="InterPro" id="IPR045854">
    <property type="entry name" value="NO2/SO3_Rdtase_4Fe4S_sf"/>
</dbReference>
<feature type="domain" description="IspG TIM-barrel" evidence="8">
    <location>
        <begin position="21"/>
        <end position="261"/>
    </location>
</feature>
<keyword evidence="5 7" id="KW-0411">Iron-sulfur</keyword>
<dbReference type="FunFam" id="3.30.413.10:FF:000001">
    <property type="entry name" value="4-hydroxy-3-methylbut-2-en-1-yl diphosphate synthase (flavodoxin)"/>
    <property type="match status" value="1"/>
</dbReference>
<dbReference type="NCBIfam" id="NF001540">
    <property type="entry name" value="PRK00366.1"/>
    <property type="match status" value="1"/>
</dbReference>
<keyword evidence="6 7" id="KW-0414">Isoprene biosynthesis</keyword>
<dbReference type="InterPro" id="IPR058579">
    <property type="entry name" value="IspG_C"/>
</dbReference>
<evidence type="ECO:0000256" key="4">
    <source>
        <dbReference type="ARBA" id="ARBA00023004"/>
    </source>
</evidence>
<evidence type="ECO:0000259" key="9">
    <source>
        <dbReference type="Pfam" id="PF26540"/>
    </source>
</evidence>
<dbReference type="Pfam" id="PF04551">
    <property type="entry name" value="GcpE"/>
    <property type="match status" value="1"/>
</dbReference>
<keyword evidence="4 7" id="KW-0408">Iron</keyword>
<dbReference type="GO" id="GO:0051539">
    <property type="term" value="F:4 iron, 4 sulfur cluster binding"/>
    <property type="evidence" value="ECO:0007669"/>
    <property type="project" value="UniProtKB-UniRule"/>
</dbReference>
<feature type="binding site" evidence="7">
    <location>
        <position position="322"/>
    </location>
    <ligand>
        <name>[4Fe-4S] cluster</name>
        <dbReference type="ChEBI" id="CHEBI:49883"/>
    </ligand>
</feature>
<organism evidence="10">
    <name type="scientific">Streptomyces sp. R21</name>
    <dbReference type="NCBI Taxonomy" id="3238627"/>
    <lineage>
        <taxon>Bacteria</taxon>
        <taxon>Bacillati</taxon>
        <taxon>Actinomycetota</taxon>
        <taxon>Actinomycetes</taxon>
        <taxon>Kitasatosporales</taxon>
        <taxon>Streptomycetaceae</taxon>
        <taxon>Streptomyces</taxon>
    </lineage>
</organism>
<evidence type="ECO:0000256" key="3">
    <source>
        <dbReference type="ARBA" id="ARBA00023002"/>
    </source>
</evidence>
<gene>
    <name evidence="7 10" type="primary">ispG</name>
    <name evidence="10" type="synonym">gcpE</name>
    <name evidence="10" type="ORF">AB5J56_13380</name>
</gene>
<dbReference type="HAMAP" id="MF_00159">
    <property type="entry name" value="IspG"/>
    <property type="match status" value="1"/>
</dbReference>
<comment type="cofactor">
    <cofactor evidence="7">
        <name>[4Fe-4S] cluster</name>
        <dbReference type="ChEBI" id="CHEBI:49883"/>
    </cofactor>
    <text evidence="7">Binds 1 [4Fe-4S] cluster.</text>
</comment>
<dbReference type="GO" id="GO:0019288">
    <property type="term" value="P:isopentenyl diphosphate biosynthetic process, methylerythritol 4-phosphate pathway"/>
    <property type="evidence" value="ECO:0007669"/>
    <property type="project" value="UniProtKB-UniRule"/>
</dbReference>
<feature type="binding site" evidence="7">
    <location>
        <position position="283"/>
    </location>
    <ligand>
        <name>[4Fe-4S] cluster</name>
        <dbReference type="ChEBI" id="CHEBI:49883"/>
    </ligand>
</feature>
<dbReference type="InterPro" id="IPR004588">
    <property type="entry name" value="IspG_bac-typ"/>
</dbReference>
<dbReference type="InterPro" id="IPR058578">
    <property type="entry name" value="IspG_TIM"/>
</dbReference>
<comment type="similarity">
    <text evidence="7">Belongs to the IspG family.</text>
</comment>
<comment type="catalytic activity">
    <reaction evidence="7">
        <text>(2E)-4-hydroxy-3-methylbut-2-enyl diphosphate + oxidized [flavodoxin] + H2O + 2 H(+) = 2-C-methyl-D-erythritol 2,4-cyclic diphosphate + reduced [flavodoxin]</text>
        <dbReference type="Rhea" id="RHEA:43604"/>
        <dbReference type="Rhea" id="RHEA-COMP:10622"/>
        <dbReference type="Rhea" id="RHEA-COMP:10623"/>
        <dbReference type="ChEBI" id="CHEBI:15377"/>
        <dbReference type="ChEBI" id="CHEBI:15378"/>
        <dbReference type="ChEBI" id="CHEBI:57618"/>
        <dbReference type="ChEBI" id="CHEBI:58210"/>
        <dbReference type="ChEBI" id="CHEBI:58483"/>
        <dbReference type="ChEBI" id="CHEBI:128753"/>
        <dbReference type="EC" id="1.17.7.3"/>
    </reaction>
</comment>
<proteinExistence type="inferred from homology"/>
<dbReference type="AlphaFoldDB" id="A0AB39P546"/>
<dbReference type="Gene3D" id="3.20.20.20">
    <property type="entry name" value="Dihydropteroate synthase-like"/>
    <property type="match status" value="1"/>
</dbReference>
<feature type="binding site" evidence="7">
    <location>
        <position position="315"/>
    </location>
    <ligand>
        <name>[4Fe-4S] cluster</name>
        <dbReference type="ChEBI" id="CHEBI:49883"/>
    </ligand>
</feature>
<evidence type="ECO:0000256" key="7">
    <source>
        <dbReference type="HAMAP-Rule" id="MF_00159"/>
    </source>
</evidence>
<dbReference type="SUPFAM" id="SSF56014">
    <property type="entry name" value="Nitrite and sulphite reductase 4Fe-4S domain-like"/>
    <property type="match status" value="1"/>
</dbReference>
<keyword evidence="2 7" id="KW-0479">Metal-binding</keyword>
<evidence type="ECO:0000256" key="2">
    <source>
        <dbReference type="ARBA" id="ARBA00022723"/>
    </source>
</evidence>
<feature type="domain" description="IspG C-terminal" evidence="9">
    <location>
        <begin position="276"/>
        <end position="362"/>
    </location>
</feature>
<dbReference type="GO" id="GO:0046429">
    <property type="term" value="F:4-hydroxy-3-methylbut-2-en-1-yl diphosphate synthase activity (ferredoxin)"/>
    <property type="evidence" value="ECO:0007669"/>
    <property type="project" value="UniProtKB-UniRule"/>
</dbReference>
<evidence type="ECO:0000256" key="1">
    <source>
        <dbReference type="ARBA" id="ARBA00022485"/>
    </source>
</evidence>
<evidence type="ECO:0000256" key="5">
    <source>
        <dbReference type="ARBA" id="ARBA00023014"/>
    </source>
</evidence>